<gene>
    <name evidence="2" type="ORF">LSH36_4g16133</name>
</gene>
<dbReference type="Proteomes" id="UP001208570">
    <property type="component" value="Unassembled WGS sequence"/>
</dbReference>
<protein>
    <submittedName>
        <fullName evidence="2">Uncharacterized protein</fullName>
    </submittedName>
</protein>
<feature type="compositionally biased region" description="Basic and acidic residues" evidence="1">
    <location>
        <begin position="48"/>
        <end position="57"/>
    </location>
</feature>
<evidence type="ECO:0000313" key="3">
    <source>
        <dbReference type="Proteomes" id="UP001208570"/>
    </source>
</evidence>
<dbReference type="EMBL" id="JAODUP010000004">
    <property type="protein sequence ID" value="KAK2170159.1"/>
    <property type="molecule type" value="Genomic_DNA"/>
</dbReference>
<organism evidence="2 3">
    <name type="scientific">Paralvinella palmiformis</name>
    <dbReference type="NCBI Taxonomy" id="53620"/>
    <lineage>
        <taxon>Eukaryota</taxon>
        <taxon>Metazoa</taxon>
        <taxon>Spiralia</taxon>
        <taxon>Lophotrochozoa</taxon>
        <taxon>Annelida</taxon>
        <taxon>Polychaeta</taxon>
        <taxon>Sedentaria</taxon>
        <taxon>Canalipalpata</taxon>
        <taxon>Terebellida</taxon>
        <taxon>Terebelliformia</taxon>
        <taxon>Alvinellidae</taxon>
        <taxon>Paralvinella</taxon>
    </lineage>
</organism>
<feature type="region of interest" description="Disordered" evidence="1">
    <location>
        <begin position="48"/>
        <end position="90"/>
    </location>
</feature>
<feature type="compositionally biased region" description="Polar residues" evidence="1">
    <location>
        <begin position="172"/>
        <end position="201"/>
    </location>
</feature>
<feature type="region of interest" description="Disordered" evidence="1">
    <location>
        <begin position="147"/>
        <end position="223"/>
    </location>
</feature>
<evidence type="ECO:0000256" key="1">
    <source>
        <dbReference type="SAM" id="MobiDB-lite"/>
    </source>
</evidence>
<dbReference type="AlphaFoldDB" id="A0AAD9KFC7"/>
<keyword evidence="3" id="KW-1185">Reference proteome</keyword>
<comment type="caution">
    <text evidence="2">The sequence shown here is derived from an EMBL/GenBank/DDBJ whole genome shotgun (WGS) entry which is preliminary data.</text>
</comment>
<feature type="compositionally biased region" description="Polar residues" evidence="1">
    <location>
        <begin position="210"/>
        <end position="220"/>
    </location>
</feature>
<name>A0AAD9KFC7_9ANNE</name>
<feature type="compositionally biased region" description="Basic and acidic residues" evidence="1">
    <location>
        <begin position="65"/>
        <end position="85"/>
    </location>
</feature>
<proteinExistence type="predicted"/>
<feature type="compositionally biased region" description="Polar residues" evidence="1">
    <location>
        <begin position="148"/>
        <end position="165"/>
    </location>
</feature>
<evidence type="ECO:0000313" key="2">
    <source>
        <dbReference type="EMBL" id="KAK2170159.1"/>
    </source>
</evidence>
<sequence>MDKWRGTSLSALKSDDPGYMTVGDVDPLRSDSFSQQNPSYGSYTLDLNRQESMRSEADNFYLPESHVRMDQRSDTLRSSRSDQPDGRMQYHPNYVSQPELRHPMDYTQSPGLQRVAYSQQNLKRGDSRRSVPAELWHHEEQSGIVASGSYTTLPREQRDTPSSGTLMRYPTHDSSGMSGYPEQLSSYPSQHDRSYSGQNLMASPLDSPSRHSNGYFTSNQRESDVREASQIVELLRQRAVLLTGNYNYIYYS</sequence>
<accession>A0AAD9KFC7</accession>
<reference evidence="2" key="1">
    <citation type="journal article" date="2023" name="Mol. Biol. Evol.">
        <title>Third-Generation Sequencing Reveals the Adaptive Role of the Epigenome in Three Deep-Sea Polychaetes.</title>
        <authorList>
            <person name="Perez M."/>
            <person name="Aroh O."/>
            <person name="Sun Y."/>
            <person name="Lan Y."/>
            <person name="Juniper S.K."/>
            <person name="Young C.R."/>
            <person name="Angers B."/>
            <person name="Qian P.Y."/>
        </authorList>
    </citation>
    <scope>NUCLEOTIDE SEQUENCE</scope>
    <source>
        <strain evidence="2">P08H-3</strain>
    </source>
</reference>